<feature type="region of interest" description="Disordered" evidence="1">
    <location>
        <begin position="863"/>
        <end position="936"/>
    </location>
</feature>
<proteinExistence type="predicted"/>
<name>A0A9D4P4U1_DERFA</name>
<feature type="compositionally biased region" description="Polar residues" evidence="1">
    <location>
        <begin position="927"/>
        <end position="936"/>
    </location>
</feature>
<dbReference type="Proteomes" id="UP000828236">
    <property type="component" value="Unassembled WGS sequence"/>
</dbReference>
<feature type="compositionally biased region" description="Low complexity" evidence="1">
    <location>
        <begin position="917"/>
        <end position="926"/>
    </location>
</feature>
<feature type="region of interest" description="Disordered" evidence="1">
    <location>
        <begin position="96"/>
        <end position="123"/>
    </location>
</feature>
<dbReference type="SUPFAM" id="SSF47592">
    <property type="entry name" value="SWIB/MDM2 domain"/>
    <property type="match status" value="1"/>
</dbReference>
<comment type="caution">
    <text evidence="2">The sequence shown here is derived from an EMBL/GenBank/DDBJ whole genome shotgun (WGS) entry which is preliminary data.</text>
</comment>
<feature type="region of interest" description="Disordered" evidence="1">
    <location>
        <begin position="738"/>
        <end position="809"/>
    </location>
</feature>
<reference evidence="2" key="1">
    <citation type="submission" date="2020-06" db="EMBL/GenBank/DDBJ databases">
        <authorList>
            <person name="Ji K."/>
            <person name="Li J."/>
        </authorList>
    </citation>
    <scope>NUCLEOTIDE SEQUENCE</scope>
    <source>
        <strain evidence="2">JKM2019</strain>
        <tissue evidence="2">Whole body</tissue>
    </source>
</reference>
<feature type="region of interest" description="Disordered" evidence="1">
    <location>
        <begin position="467"/>
        <end position="502"/>
    </location>
</feature>
<feature type="region of interest" description="Disordered" evidence="1">
    <location>
        <begin position="225"/>
        <end position="246"/>
    </location>
</feature>
<protein>
    <submittedName>
        <fullName evidence="2">Uncharacterized protein</fullName>
    </submittedName>
</protein>
<feature type="compositionally biased region" description="Basic and acidic residues" evidence="1">
    <location>
        <begin position="791"/>
        <end position="804"/>
    </location>
</feature>
<dbReference type="AlphaFoldDB" id="A0A9D4P4U1"/>
<dbReference type="InterPro" id="IPR036885">
    <property type="entry name" value="SWIB_MDM2_dom_sf"/>
</dbReference>
<feature type="region of interest" description="Disordered" evidence="1">
    <location>
        <begin position="523"/>
        <end position="546"/>
    </location>
</feature>
<feature type="compositionally biased region" description="Basic and acidic residues" evidence="1">
    <location>
        <begin position="525"/>
        <end position="542"/>
    </location>
</feature>
<feature type="compositionally biased region" description="Basic residues" evidence="1">
    <location>
        <begin position="757"/>
        <end position="768"/>
    </location>
</feature>
<evidence type="ECO:0000256" key="1">
    <source>
        <dbReference type="SAM" id="MobiDB-lite"/>
    </source>
</evidence>
<sequence length="1013" mass="113387">MLATSLKVPSSIHIADTTNNQQHSSKYIQNKVILLRPSITQRLSGTSLSSSKHKNLRLSSTTSIPVTNVNPINNTITKTTSSSTWTTTNKTKFNSSITSTTSISRSATNSPLSTSSLSSSPLPSLSMNSFRLRKNHKDFHQLREHATNDASNIINDIIRKTDLKKLTLKNIQNEIIDQLGDKYGATFVRTLFSRLDIYRRIIALLESMPNEDRKLIKSYHSQYTLSSSSSSSSLTNGNNVIKKRSSLSSNEVPTSITMIKRKISKLKKRKSQLLIHNDGNTNNKQNQKKAPLILCNINDDNDSIKKLSTLSSSSSKSPIQESNRIAHAFINNHHSICSIKNSAVAQSIESSIANSYNSDNNNVSLLRTNKNILATSTAQTISSSSSSSLTTKNNMIIDNGNNDCRESNNNFNLKSINNNSKTITTKYSSNKTEAVDVNIMNKNTPKMIEKFSETQSKLSSTKLNGISVGGNNGDCQNKQTQSAKVTSGTISSPESPDPEPIIENRKNAVFDNKSKLIEFNSNHNDQQHQHDKDLINSNDHHDSKNHKMNKCWCDDAEVASVRSLNSGNSSISSPHSYSSLDSDLDIHRNGIVDDNDDDSRESDDTAKILNGNGYYHHGSVDNGSIDIPILSDSSEVVHSDASNEGLSIDETPSNINCNNKNIKTFFKRSDFSDSENSDLDDLNETTRVKNNNKCHRTLLEPIDNRNSHHRIFNGTLVNNANNNNHHHHMIVTKHNGTTNLNRSIRRKSNDDDQSIVHKSKPITKRRKTYHADTENDNLISNRLETNNNTINDKDENNLDDHNEDSLSVETDEELARRLQQEEYQAARPARRRVAIVAYDRLHEQLSKLKKDPLIDEIMLQQQQQQQASTTTTATSRIKRRHSSTNDQDDHNNNNNNQSKNGIFDCKKNKGNNKHNHNTNGNSHKTTQTNRSIQTSSNGKNFKQIAKFFDTTVDSPQKICSRMLDYAVDNGLVFTKNSSYYLNCDKNISTLFGVEGSIKFFTLTKIIYKLASKC</sequence>
<gene>
    <name evidence="2" type="ORF">HUG17_0339</name>
</gene>
<feature type="compositionally biased region" description="Low complexity" evidence="1">
    <location>
        <begin position="863"/>
        <end position="875"/>
    </location>
</feature>
<dbReference type="EMBL" id="SDOV01000001">
    <property type="protein sequence ID" value="KAH7644801.1"/>
    <property type="molecule type" value="Genomic_DNA"/>
</dbReference>
<accession>A0A9D4P4U1</accession>
<feature type="compositionally biased region" description="Polar residues" evidence="1">
    <location>
        <begin position="473"/>
        <end position="489"/>
    </location>
</feature>
<reference evidence="2" key="2">
    <citation type="journal article" date="2021" name="World Allergy Organ. J.">
        <title>Chromosome-level assembly of Dermatophagoides farinae genome and transcriptome reveals two novel allergens Der f 37 and Der f 39.</title>
        <authorList>
            <person name="Chen J."/>
            <person name="Cai Z."/>
            <person name="Fan D."/>
            <person name="Hu J."/>
            <person name="Hou Y."/>
            <person name="He Y."/>
            <person name="Zhang Z."/>
            <person name="Zhao Z."/>
            <person name="Gao P."/>
            <person name="Hu W."/>
            <person name="Sun J."/>
            <person name="Li J."/>
            <person name="Ji K."/>
        </authorList>
    </citation>
    <scope>NUCLEOTIDE SEQUENCE</scope>
    <source>
        <strain evidence="2">JKM2019</strain>
    </source>
</reference>
<organism evidence="2">
    <name type="scientific">Dermatophagoides farinae</name>
    <name type="common">American house dust mite</name>
    <dbReference type="NCBI Taxonomy" id="6954"/>
    <lineage>
        <taxon>Eukaryota</taxon>
        <taxon>Metazoa</taxon>
        <taxon>Ecdysozoa</taxon>
        <taxon>Arthropoda</taxon>
        <taxon>Chelicerata</taxon>
        <taxon>Arachnida</taxon>
        <taxon>Acari</taxon>
        <taxon>Acariformes</taxon>
        <taxon>Sarcoptiformes</taxon>
        <taxon>Astigmata</taxon>
        <taxon>Psoroptidia</taxon>
        <taxon>Analgoidea</taxon>
        <taxon>Pyroglyphidae</taxon>
        <taxon>Dermatophagoidinae</taxon>
        <taxon>Dermatophagoides</taxon>
    </lineage>
</organism>
<evidence type="ECO:0000313" key="2">
    <source>
        <dbReference type="EMBL" id="KAH7644801.1"/>
    </source>
</evidence>